<comment type="caution">
    <text evidence="2">The sequence shown here is derived from an EMBL/GenBank/DDBJ whole genome shotgun (WGS) entry which is preliminary data.</text>
</comment>
<proteinExistence type="predicted"/>
<keyword evidence="3" id="KW-1185">Reference proteome</keyword>
<accession>A0A9P7YYB9</accession>
<sequence length="601" mass="65082">MSFSTKIVHGGTGWRVAGGANGGYGPYFVLVSSGPQLASADLNLLPGNSLVAGFGFSIINQTILGSAPPQYFNLPITIVDNQWYKITTEIMSTGYNITIRGPNNVNANVFVLSAPFQSYVNTSWGSPTLVDGTFGFGPFIDQIAYYKNVSVVDANSTALYNNALTTDEVYAEYSVQTNPRAVCIDGAKRDRMVWIGDFVHTARMIATSTGRFDFIQSMIDFEFEWQFLDGPAAGLVAIQAPMGAGPQYKESYYPSEYNEDDYFIFFLVTIGDYFALTGDTALLGQHWNDTKFLVDTLTKRYIGSSGLLTNGNWFTAQGTDSATAPTALFAIALNQLVHVANALNDSATASSYITLSQELNAAINSHLWSPSLGAYSLSVPWAGDTSILATAFTIRAGIADTTKATTGILKLSDLFYQIGYKDSTRVSNGAYTQLSPNVQGFLLESLFLAHTKLDVPAAVVTPIIKTLVEVFWPKMVKQNQFYTGASWEYLYPDGSPGIGIFTSLNHPWGGAPTYVLTDYVLGLRRDFNATTQAYNWVMDPAWDIVNLLGLTSAQGKVPLLGGGYIEASWSAVTANGELSATRINATVTGAEGVEVLVKRQK</sequence>
<protein>
    <submittedName>
        <fullName evidence="2">Six-hairpin glycosidase-like protein</fullName>
    </submittedName>
</protein>
<organism evidence="2 3">
    <name type="scientific">Calycina marina</name>
    <dbReference type="NCBI Taxonomy" id="1763456"/>
    <lineage>
        <taxon>Eukaryota</taxon>
        <taxon>Fungi</taxon>
        <taxon>Dikarya</taxon>
        <taxon>Ascomycota</taxon>
        <taxon>Pezizomycotina</taxon>
        <taxon>Leotiomycetes</taxon>
        <taxon>Helotiales</taxon>
        <taxon>Pezizellaceae</taxon>
        <taxon>Calycina</taxon>
    </lineage>
</organism>
<dbReference type="Gene3D" id="1.50.10.10">
    <property type="match status" value="1"/>
</dbReference>
<dbReference type="Proteomes" id="UP000887226">
    <property type="component" value="Unassembled WGS sequence"/>
</dbReference>
<name>A0A9P7YYB9_9HELO</name>
<dbReference type="PANTHER" id="PTHR34987">
    <property type="entry name" value="C, PUTATIVE (AFU_ORTHOLOGUE AFUA_3G02880)-RELATED"/>
    <property type="match status" value="1"/>
</dbReference>
<evidence type="ECO:0000313" key="3">
    <source>
        <dbReference type="Proteomes" id="UP000887226"/>
    </source>
</evidence>
<evidence type="ECO:0000313" key="2">
    <source>
        <dbReference type="EMBL" id="KAG9242194.1"/>
    </source>
</evidence>
<feature type="domain" description="Alpha-L-rhamnosidase six-hairpin glycosidase" evidence="1">
    <location>
        <begin position="171"/>
        <end position="402"/>
    </location>
</feature>
<dbReference type="PANTHER" id="PTHR34987:SF4">
    <property type="entry name" value="ALPHA-L-RHAMNOSIDASE C-TERMINAL DOMAIN-CONTAINING PROTEIN"/>
    <property type="match status" value="1"/>
</dbReference>
<dbReference type="InterPro" id="IPR012341">
    <property type="entry name" value="6hp_glycosidase-like_sf"/>
</dbReference>
<dbReference type="Pfam" id="PF17389">
    <property type="entry name" value="Bac_rhamnosid6H"/>
    <property type="match status" value="1"/>
</dbReference>
<reference evidence="2" key="1">
    <citation type="journal article" date="2021" name="IMA Fungus">
        <title>Genomic characterization of three marine fungi, including Emericellopsis atlantica sp. nov. with signatures of a generalist lifestyle and marine biomass degradation.</title>
        <authorList>
            <person name="Hagestad O.C."/>
            <person name="Hou L."/>
            <person name="Andersen J.H."/>
            <person name="Hansen E.H."/>
            <person name="Altermark B."/>
            <person name="Li C."/>
            <person name="Kuhnert E."/>
            <person name="Cox R.J."/>
            <person name="Crous P.W."/>
            <person name="Spatafora J.W."/>
            <person name="Lail K."/>
            <person name="Amirebrahimi M."/>
            <person name="Lipzen A."/>
            <person name="Pangilinan J."/>
            <person name="Andreopoulos W."/>
            <person name="Hayes R.D."/>
            <person name="Ng V."/>
            <person name="Grigoriev I.V."/>
            <person name="Jackson S.A."/>
            <person name="Sutton T.D.S."/>
            <person name="Dobson A.D.W."/>
            <person name="Rama T."/>
        </authorList>
    </citation>
    <scope>NUCLEOTIDE SEQUENCE</scope>
    <source>
        <strain evidence="2">TRa3180A</strain>
    </source>
</reference>
<dbReference type="InterPro" id="IPR008928">
    <property type="entry name" value="6-hairpin_glycosidase_sf"/>
</dbReference>
<dbReference type="AlphaFoldDB" id="A0A9P7YYB9"/>
<dbReference type="GO" id="GO:0005975">
    <property type="term" value="P:carbohydrate metabolic process"/>
    <property type="evidence" value="ECO:0007669"/>
    <property type="project" value="InterPro"/>
</dbReference>
<dbReference type="OrthoDB" id="10036721at2759"/>
<gene>
    <name evidence="2" type="ORF">BJ878DRAFT_516740</name>
</gene>
<dbReference type="EMBL" id="MU254101">
    <property type="protein sequence ID" value="KAG9242194.1"/>
    <property type="molecule type" value="Genomic_DNA"/>
</dbReference>
<keyword evidence="2" id="KW-0378">Hydrolase</keyword>
<evidence type="ECO:0000259" key="1">
    <source>
        <dbReference type="Pfam" id="PF17389"/>
    </source>
</evidence>
<keyword evidence="2" id="KW-0326">Glycosidase</keyword>
<dbReference type="SUPFAM" id="SSF48208">
    <property type="entry name" value="Six-hairpin glycosidases"/>
    <property type="match status" value="1"/>
</dbReference>
<dbReference type="InterPro" id="IPR035396">
    <property type="entry name" value="Bac_rhamnosid6H"/>
</dbReference>
<dbReference type="GO" id="GO:0016798">
    <property type="term" value="F:hydrolase activity, acting on glycosyl bonds"/>
    <property type="evidence" value="ECO:0007669"/>
    <property type="project" value="UniProtKB-KW"/>
</dbReference>